<dbReference type="VEuPathDB" id="PiroplasmaDB:BEWA_045720"/>
<dbReference type="GeneID" id="15805198"/>
<gene>
    <name evidence="2" type="ORF">BEWA_045720</name>
</gene>
<name>L1LAA9_THEEQ</name>
<evidence type="ECO:0000313" key="2">
    <source>
        <dbReference type="EMBL" id="EKX72108.1"/>
    </source>
</evidence>
<comment type="caution">
    <text evidence="2">The sequence shown here is derived from an EMBL/GenBank/DDBJ whole genome shotgun (WGS) entry which is preliminary data.</text>
</comment>
<dbReference type="KEGG" id="beq:BEWA_045720"/>
<reference evidence="2 3" key="1">
    <citation type="journal article" date="2012" name="BMC Genomics">
        <title>Comparative genomic analysis and phylogenetic position of Theileria equi.</title>
        <authorList>
            <person name="Kappmeyer L.S."/>
            <person name="Thiagarajan M."/>
            <person name="Herndon D.R."/>
            <person name="Ramsay J.D."/>
            <person name="Caler E."/>
            <person name="Djikeng A."/>
            <person name="Gillespie J.J."/>
            <person name="Lau A.O."/>
            <person name="Roalson E.H."/>
            <person name="Silva J.C."/>
            <person name="Silva M.G."/>
            <person name="Suarez C.E."/>
            <person name="Ueti M.W."/>
            <person name="Nene V.M."/>
            <person name="Mealey R.H."/>
            <person name="Knowles D.P."/>
            <person name="Brayton K.A."/>
        </authorList>
    </citation>
    <scope>NUCLEOTIDE SEQUENCE [LARGE SCALE GENOMIC DNA]</scope>
    <source>
        <strain evidence="2 3">WA</strain>
    </source>
</reference>
<keyword evidence="1" id="KW-0732">Signal</keyword>
<sequence>MSALTFPFIGFLFVVIWVAECVNLTGESFDISGQGDSRCSSFQFHFDDVPANIIVPSDAIKVTALACAGQSIWTSKDGRGCALITLFFRGQETVLVDIIKDDPGKNMVSLLNDGGAWTVLPSDDDEKYRKAFTDLRLATSSRSASSIDLTENDDTCGCKTFETVLFGVQTRFHVPQPGHLATEVVRGGRLVWRGGDGERCIATISHFKNGELCLFNLVKRDQDGLIDTEYFEKVDEEWKAINVIAFDSKLEELGFNDALEKNESVQVNDKILV</sequence>
<feature type="signal peptide" evidence="1">
    <location>
        <begin position="1"/>
        <end position="21"/>
    </location>
</feature>
<dbReference type="Proteomes" id="UP000031512">
    <property type="component" value="Unassembled WGS sequence"/>
</dbReference>
<dbReference type="RefSeq" id="XP_004831560.1">
    <property type="nucleotide sequence ID" value="XM_004831503.1"/>
</dbReference>
<evidence type="ECO:0000256" key="1">
    <source>
        <dbReference type="SAM" id="SignalP"/>
    </source>
</evidence>
<proteinExistence type="predicted"/>
<accession>L1LAA9</accession>
<organism evidence="2 3">
    <name type="scientific">Theileria equi strain WA</name>
    <dbReference type="NCBI Taxonomy" id="1537102"/>
    <lineage>
        <taxon>Eukaryota</taxon>
        <taxon>Sar</taxon>
        <taxon>Alveolata</taxon>
        <taxon>Apicomplexa</taxon>
        <taxon>Aconoidasida</taxon>
        <taxon>Piroplasmida</taxon>
        <taxon>Theileriidae</taxon>
        <taxon>Theileria</taxon>
    </lineage>
</organism>
<keyword evidence="3" id="KW-1185">Reference proteome</keyword>
<protein>
    <submittedName>
        <fullName evidence="2">Signal peptide containing protein</fullName>
    </submittedName>
</protein>
<feature type="chain" id="PRO_5003953054" evidence="1">
    <location>
        <begin position="22"/>
        <end position="273"/>
    </location>
</feature>
<evidence type="ECO:0000313" key="3">
    <source>
        <dbReference type="Proteomes" id="UP000031512"/>
    </source>
</evidence>
<dbReference type="AlphaFoldDB" id="L1LAA9"/>
<dbReference type="EMBL" id="ACOU01000007">
    <property type="protein sequence ID" value="EKX72108.1"/>
    <property type="molecule type" value="Genomic_DNA"/>
</dbReference>